<dbReference type="HOGENOM" id="CLU_042402_0_0_5"/>
<accession>C4WIX2</accession>
<sequence>MNVRLVLDWWPVGQGLFSSGRLHHDNQVASWVYDCGTASSDRHLLGSLYDFGREHTAAGADGIDFAVLSHFDRDHVSGFERLVVRHPIHMVLLPYIPLWQRLVIAAQQGIAAEDALFRFFVNPAGYLFSIPGQQIGEVVFVPPAGSGGEGDGEFPSAPAPEGPRPSELKVDYGAPPDDERPILAAHIFHDPRVRYLAKGGRLLLPFWEFVPYNDAELSVRADAAFRAAAEPLIQRLIRPSRGSPAVALKKLRSLYDRTFGKTSSRRNQISLFLYSGPLDHCSCADVNGWDPRFEPGVWERFAQLSPGDGMLDTPDRLNAMIRFYGSSTRMAKMGILQVMHHGAKSSWHPGIAERLCPVASIICSEPTDNRYRHPHAEVLRDFWSHGAIQVDSVGRMRMDLDIYI</sequence>
<dbReference type="RefSeq" id="WP_006466841.1">
    <property type="nucleotide sequence ID" value="NZ_ACQA01000001.1"/>
</dbReference>
<dbReference type="EMBL" id="ACQA01000001">
    <property type="protein sequence ID" value="EEQ95773.1"/>
    <property type="molecule type" value="Genomic_DNA"/>
</dbReference>
<comment type="caution">
    <text evidence="1">The sequence shown here is derived from an EMBL/GenBank/DDBJ whole genome shotgun (WGS) entry which is preliminary data.</text>
</comment>
<gene>
    <name evidence="1" type="ORF">OINT_1001167</name>
</gene>
<evidence type="ECO:0000313" key="2">
    <source>
        <dbReference type="Proteomes" id="UP000004386"/>
    </source>
</evidence>
<dbReference type="SUPFAM" id="SSF56281">
    <property type="entry name" value="Metallo-hydrolase/oxidoreductase"/>
    <property type="match status" value="1"/>
</dbReference>
<dbReference type="InterPro" id="IPR036866">
    <property type="entry name" value="RibonucZ/Hydroxyglut_hydro"/>
</dbReference>
<name>C4WIX2_9HYPH</name>
<dbReference type="AlphaFoldDB" id="C4WIX2"/>
<dbReference type="Proteomes" id="UP000004386">
    <property type="component" value="Unassembled WGS sequence"/>
</dbReference>
<dbReference type="Gene3D" id="3.60.15.10">
    <property type="entry name" value="Ribonuclease Z/Hydroxyacylglutathione hydrolase-like"/>
    <property type="match status" value="2"/>
</dbReference>
<protein>
    <recommendedName>
        <fullName evidence="3">MBL fold metallo-hydrolase</fullName>
    </recommendedName>
</protein>
<evidence type="ECO:0000313" key="1">
    <source>
        <dbReference type="EMBL" id="EEQ95773.1"/>
    </source>
</evidence>
<proteinExistence type="predicted"/>
<dbReference type="GeneID" id="57307157"/>
<evidence type="ECO:0008006" key="3">
    <source>
        <dbReference type="Google" id="ProtNLM"/>
    </source>
</evidence>
<organism evidence="1 2">
    <name type="scientific">Brucella intermedia LMG 3301</name>
    <dbReference type="NCBI Taxonomy" id="641118"/>
    <lineage>
        <taxon>Bacteria</taxon>
        <taxon>Pseudomonadati</taxon>
        <taxon>Pseudomonadota</taxon>
        <taxon>Alphaproteobacteria</taxon>
        <taxon>Hyphomicrobiales</taxon>
        <taxon>Brucellaceae</taxon>
        <taxon>Brucella/Ochrobactrum group</taxon>
        <taxon>Brucella</taxon>
    </lineage>
</organism>
<reference evidence="1 2" key="1">
    <citation type="submission" date="2009-05" db="EMBL/GenBank/DDBJ databases">
        <authorList>
            <person name="Setubal J.C."/>
            <person name="Boyle S."/>
            <person name="Crasta O.R."/>
            <person name="Gillespie J.J."/>
            <person name="Kenyon R.W."/>
            <person name="Lu J."/>
            <person name="Mane S."/>
            <person name="Nagrani S."/>
            <person name="Shallom J.M."/>
            <person name="Shallom S."/>
            <person name="Shukla M."/>
            <person name="Snyder E.E."/>
            <person name="Sobral B.W."/>
            <person name="Wattam A.R."/>
            <person name="Will R."/>
            <person name="Williams K."/>
            <person name="Yoo H."/>
            <person name="Munk C."/>
            <person name="Tapia R."/>
            <person name="Green L."/>
            <person name="Rogers Y."/>
            <person name="Detter J.C."/>
            <person name="Bruce D."/>
            <person name="Brettin T.S."/>
            <person name="Tsolis R."/>
        </authorList>
    </citation>
    <scope>NUCLEOTIDE SEQUENCE [LARGE SCALE GENOMIC DNA]</scope>
    <source>
        <strain evidence="1 2">LMG 3301</strain>
    </source>
</reference>